<evidence type="ECO:0000313" key="3">
    <source>
        <dbReference type="Proteomes" id="UP000829194"/>
    </source>
</evidence>
<dbReference type="EMBL" id="CP093547">
    <property type="protein sequence ID" value="UNP30912.1"/>
    <property type="molecule type" value="Genomic_DNA"/>
</dbReference>
<dbReference type="Proteomes" id="UP000829194">
    <property type="component" value="Chromosome"/>
</dbReference>
<evidence type="ECO:0008006" key="4">
    <source>
        <dbReference type="Google" id="ProtNLM"/>
    </source>
</evidence>
<sequence length="76" mass="8324">MALDAFVELAGAAVRFVARMAFELIVERLMYGTGRAVLWPFYRRKPPNDDLCLVVGIGFWILVAFAVAIGHSGPVA</sequence>
<evidence type="ECO:0000256" key="1">
    <source>
        <dbReference type="SAM" id="Phobius"/>
    </source>
</evidence>
<organism evidence="2 3">
    <name type="scientific">Lysobacter gummosus</name>
    <dbReference type="NCBI Taxonomy" id="262324"/>
    <lineage>
        <taxon>Bacteria</taxon>
        <taxon>Pseudomonadati</taxon>
        <taxon>Pseudomonadota</taxon>
        <taxon>Gammaproteobacteria</taxon>
        <taxon>Lysobacterales</taxon>
        <taxon>Lysobacteraceae</taxon>
        <taxon>Lysobacter</taxon>
    </lineage>
</organism>
<gene>
    <name evidence="2" type="ORF">MOV92_06580</name>
</gene>
<accession>A0ABY3XH23</accession>
<keyword evidence="3" id="KW-1185">Reference proteome</keyword>
<reference evidence="2 3" key="1">
    <citation type="submission" date="2022-03" db="EMBL/GenBank/DDBJ databases">
        <title>Complete genome sequence of Lysobacter capsici VKM B-2533 and Lysobacter gummosus 10.1.1, promising sources of lytic agents.</title>
        <authorList>
            <person name="Tarlachkov S.V."/>
            <person name="Kudryakova I.V."/>
            <person name="Afoshin A.S."/>
            <person name="Leontyevskaya E.A."/>
            <person name="Leontyevskaya N.V."/>
        </authorList>
    </citation>
    <scope>NUCLEOTIDE SEQUENCE [LARGE SCALE GENOMIC DNA]</scope>
    <source>
        <strain evidence="2 3">10.1.1</strain>
    </source>
</reference>
<keyword evidence="1" id="KW-1133">Transmembrane helix</keyword>
<evidence type="ECO:0000313" key="2">
    <source>
        <dbReference type="EMBL" id="UNP30912.1"/>
    </source>
</evidence>
<keyword evidence="1" id="KW-0472">Membrane</keyword>
<feature type="transmembrane region" description="Helical" evidence="1">
    <location>
        <begin position="51"/>
        <end position="70"/>
    </location>
</feature>
<dbReference type="RefSeq" id="WP_057942099.1">
    <property type="nucleotide sequence ID" value="NZ_CP011131.1"/>
</dbReference>
<protein>
    <recommendedName>
        <fullName evidence="4">YggT family protein</fullName>
    </recommendedName>
</protein>
<proteinExistence type="predicted"/>
<name>A0ABY3XH23_9GAMM</name>
<keyword evidence="1" id="KW-0812">Transmembrane</keyword>